<dbReference type="GO" id="GO:0004553">
    <property type="term" value="F:hydrolase activity, hydrolyzing O-glycosyl compounds"/>
    <property type="evidence" value="ECO:0007669"/>
    <property type="project" value="InterPro"/>
</dbReference>
<evidence type="ECO:0000313" key="8">
    <source>
        <dbReference type="EMBL" id="GHC51785.1"/>
    </source>
</evidence>
<evidence type="ECO:0000259" key="7">
    <source>
        <dbReference type="SMART" id="SM00925"/>
    </source>
</evidence>
<dbReference type="CDD" id="cd14668">
    <property type="entry name" value="mlta_B"/>
    <property type="match status" value="1"/>
</dbReference>
<feature type="chain" id="PRO_5036721763" description="peptidoglycan lytic exotransglycosylase" evidence="6">
    <location>
        <begin position="22"/>
        <end position="347"/>
    </location>
</feature>
<evidence type="ECO:0000256" key="3">
    <source>
        <dbReference type="ARBA" id="ARBA00023239"/>
    </source>
</evidence>
<evidence type="ECO:0000313" key="9">
    <source>
        <dbReference type="Proteomes" id="UP000638981"/>
    </source>
</evidence>
<evidence type="ECO:0000256" key="5">
    <source>
        <dbReference type="ARBA" id="ARBA00030918"/>
    </source>
</evidence>
<keyword evidence="9" id="KW-1185">Reference proteome</keyword>
<dbReference type="PANTHER" id="PTHR30124">
    <property type="entry name" value="MEMBRANE-BOUND LYTIC MUREIN TRANSGLYCOSYLASE A"/>
    <property type="match status" value="1"/>
</dbReference>
<keyword evidence="6" id="KW-0732">Signal</keyword>
<dbReference type="RefSeq" id="WP_189410787.1">
    <property type="nucleotide sequence ID" value="NZ_BMYJ01000003.1"/>
</dbReference>
<dbReference type="PANTHER" id="PTHR30124:SF0">
    <property type="entry name" value="MEMBRANE-BOUND LYTIC MUREIN TRANSGLYCOSYLASE A"/>
    <property type="match status" value="1"/>
</dbReference>
<dbReference type="GO" id="GO:0019867">
    <property type="term" value="C:outer membrane"/>
    <property type="evidence" value="ECO:0007669"/>
    <property type="project" value="InterPro"/>
</dbReference>
<accession>A0A918TL51</accession>
<dbReference type="EC" id="4.2.2.n1" evidence="2"/>
<feature type="signal peptide" evidence="6">
    <location>
        <begin position="1"/>
        <end position="21"/>
    </location>
</feature>
<dbReference type="PIRSF" id="PIRSF019422">
    <property type="entry name" value="MltA"/>
    <property type="match status" value="1"/>
</dbReference>
<evidence type="ECO:0000256" key="4">
    <source>
        <dbReference type="ARBA" id="ARBA00023316"/>
    </source>
</evidence>
<evidence type="ECO:0000256" key="6">
    <source>
        <dbReference type="SAM" id="SignalP"/>
    </source>
</evidence>
<gene>
    <name evidence="8" type="ORF">GCM10007315_12750</name>
</gene>
<dbReference type="InterPro" id="IPR010611">
    <property type="entry name" value="3D_dom"/>
</dbReference>
<dbReference type="GO" id="GO:0008933">
    <property type="term" value="F:peptidoglycan lytic transglycosylase activity"/>
    <property type="evidence" value="ECO:0007669"/>
    <property type="project" value="TreeGrafter"/>
</dbReference>
<dbReference type="SUPFAM" id="SSF50685">
    <property type="entry name" value="Barwin-like endoglucanases"/>
    <property type="match status" value="1"/>
</dbReference>
<dbReference type="AlphaFoldDB" id="A0A918TL51"/>
<dbReference type="CDD" id="cd14485">
    <property type="entry name" value="mltA_like_LT_A"/>
    <property type="match status" value="1"/>
</dbReference>
<dbReference type="Pfam" id="PF03562">
    <property type="entry name" value="MltA"/>
    <property type="match status" value="1"/>
</dbReference>
<keyword evidence="3" id="KW-0456">Lyase</keyword>
<dbReference type="GO" id="GO:0071555">
    <property type="term" value="P:cell wall organization"/>
    <property type="evidence" value="ECO:0007669"/>
    <property type="project" value="UniProtKB-KW"/>
</dbReference>
<dbReference type="GO" id="GO:0009254">
    <property type="term" value="P:peptidoglycan turnover"/>
    <property type="evidence" value="ECO:0007669"/>
    <property type="project" value="InterPro"/>
</dbReference>
<feature type="domain" description="Lytic transglycosylase MltA" evidence="7">
    <location>
        <begin position="105"/>
        <end position="240"/>
    </location>
</feature>
<dbReference type="GO" id="GO:0009253">
    <property type="term" value="P:peptidoglycan catabolic process"/>
    <property type="evidence" value="ECO:0007669"/>
    <property type="project" value="TreeGrafter"/>
</dbReference>
<dbReference type="InterPro" id="IPR026044">
    <property type="entry name" value="MltA"/>
</dbReference>
<dbReference type="Gene3D" id="2.40.240.50">
    <property type="entry name" value="Barwin-like endoglucanases"/>
    <property type="match status" value="1"/>
</dbReference>
<dbReference type="Gene3D" id="2.40.40.10">
    <property type="entry name" value="RlpA-like domain"/>
    <property type="match status" value="1"/>
</dbReference>
<comment type="caution">
    <text evidence="8">The sequence shown here is derived from an EMBL/GenBank/DDBJ whole genome shotgun (WGS) entry which is preliminary data.</text>
</comment>
<sequence>MRGGRALAVLALLMAGLGATAGRAEVEVLTFAELAGWEDDNHLAALKVFRQTCDQLKDPEWRPICDLAAQAETTEAAARSFFEMFFKPVVIGNPPALFTGYYEPELEGSPVRSGNFIYPLYAKPKDHVEGQQYYSRDQIDQQGILAGRGLEIAWLNDPVDVYFLQIQGSGRIRMPNGDVVRVGYAGKNGHPYRSIGQALVDRGLMTLSEASAPAIRAWVKRNGSYGLDLLSHNPSYVFFRKLRDVAANKGPIGAMGRSITTMRSVAIDPAFVPLGAPVWVEKDGDKPLRRLMVAQDTGGAIKGAQRADIFYGTGWDAGEAAGMIKDPGRLVVLLPIDRAYAALLPED</sequence>
<comment type="catalytic activity">
    <reaction evidence="1">
        <text>Exolytic cleavage of the (1-&gt;4)-beta-glycosidic linkage between N-acetylmuramic acid (MurNAc) and N-acetylglucosamine (GlcNAc) residues in peptidoglycan, from either the reducing or the non-reducing ends of the peptidoglycan chains, with concomitant formation of a 1,6-anhydrobond in the MurNAc residue.</text>
        <dbReference type="EC" id="4.2.2.n1"/>
    </reaction>
</comment>
<protein>
    <recommendedName>
        <fullName evidence="2">peptidoglycan lytic exotransglycosylase</fullName>
        <ecNumber evidence="2">4.2.2.n1</ecNumber>
    </recommendedName>
    <alternativeName>
        <fullName evidence="5">Murein hydrolase A</fullName>
    </alternativeName>
</protein>
<reference evidence="8" key="2">
    <citation type="submission" date="2020-09" db="EMBL/GenBank/DDBJ databases">
        <authorList>
            <person name="Sun Q."/>
            <person name="Kim S."/>
        </authorList>
    </citation>
    <scope>NUCLEOTIDE SEQUENCE</scope>
    <source>
        <strain evidence="8">KCTC 23310</strain>
    </source>
</reference>
<dbReference type="EMBL" id="BMYJ01000003">
    <property type="protein sequence ID" value="GHC51785.1"/>
    <property type="molecule type" value="Genomic_DNA"/>
</dbReference>
<dbReference type="SMART" id="SM00925">
    <property type="entry name" value="MltA"/>
    <property type="match status" value="1"/>
</dbReference>
<dbReference type="Pfam" id="PF06725">
    <property type="entry name" value="3D"/>
    <property type="match status" value="1"/>
</dbReference>
<keyword evidence="4" id="KW-0961">Cell wall biogenesis/degradation</keyword>
<dbReference type="InterPro" id="IPR036908">
    <property type="entry name" value="RlpA-like_sf"/>
</dbReference>
<name>A0A918TL51_9RHOB</name>
<reference evidence="8" key="1">
    <citation type="journal article" date="2014" name="Int. J. Syst. Evol. Microbiol.">
        <title>Complete genome sequence of Corynebacterium casei LMG S-19264T (=DSM 44701T), isolated from a smear-ripened cheese.</title>
        <authorList>
            <consortium name="US DOE Joint Genome Institute (JGI-PGF)"/>
            <person name="Walter F."/>
            <person name="Albersmeier A."/>
            <person name="Kalinowski J."/>
            <person name="Ruckert C."/>
        </authorList>
    </citation>
    <scope>NUCLEOTIDE SEQUENCE</scope>
    <source>
        <strain evidence="8">KCTC 23310</strain>
    </source>
</reference>
<proteinExistence type="predicted"/>
<dbReference type="Proteomes" id="UP000638981">
    <property type="component" value="Unassembled WGS sequence"/>
</dbReference>
<dbReference type="InterPro" id="IPR005300">
    <property type="entry name" value="MltA_B"/>
</dbReference>
<evidence type="ECO:0000256" key="1">
    <source>
        <dbReference type="ARBA" id="ARBA00001420"/>
    </source>
</evidence>
<evidence type="ECO:0000256" key="2">
    <source>
        <dbReference type="ARBA" id="ARBA00012587"/>
    </source>
</evidence>
<organism evidence="8 9">
    <name type="scientific">Neogemmobacter tilapiae</name>
    <dbReference type="NCBI Taxonomy" id="875041"/>
    <lineage>
        <taxon>Bacteria</taxon>
        <taxon>Pseudomonadati</taxon>
        <taxon>Pseudomonadota</taxon>
        <taxon>Alphaproteobacteria</taxon>
        <taxon>Rhodobacterales</taxon>
        <taxon>Paracoccaceae</taxon>
        <taxon>Neogemmobacter</taxon>
    </lineage>
</organism>